<keyword evidence="4 9" id="KW-1133">Transmembrane helix</keyword>
<evidence type="ECO:0000256" key="4">
    <source>
        <dbReference type="ARBA" id="ARBA00022989"/>
    </source>
</evidence>
<feature type="transmembrane region" description="Helical" evidence="9">
    <location>
        <begin position="191"/>
        <end position="224"/>
    </location>
</feature>
<feature type="transmembrane region" description="Helical" evidence="9">
    <location>
        <begin position="370"/>
        <end position="390"/>
    </location>
</feature>
<evidence type="ECO:0000259" key="10">
    <source>
        <dbReference type="Pfam" id="PF00520"/>
    </source>
</evidence>
<feature type="domain" description="Ion transport" evidence="10">
    <location>
        <begin position="289"/>
        <end position="513"/>
    </location>
</feature>
<evidence type="ECO:0000313" key="12">
    <source>
        <dbReference type="Proteomes" id="UP001159427"/>
    </source>
</evidence>
<name>A0ABN8LGZ8_9CNID</name>
<dbReference type="InterPro" id="IPR002153">
    <property type="entry name" value="TRPC_channel"/>
</dbReference>
<accession>A0ABN8LGZ8</accession>
<feature type="transmembrane region" description="Helical" evidence="9">
    <location>
        <begin position="402"/>
        <end position="427"/>
    </location>
</feature>
<keyword evidence="6 9" id="KW-0472">Membrane</keyword>
<keyword evidence="3 9" id="KW-0812">Transmembrane</keyword>
<feature type="transmembrane region" description="Helical" evidence="9">
    <location>
        <begin position="291"/>
        <end position="311"/>
    </location>
</feature>
<keyword evidence="12" id="KW-1185">Reference proteome</keyword>
<organism evidence="11 12">
    <name type="scientific">Porites evermanni</name>
    <dbReference type="NCBI Taxonomy" id="104178"/>
    <lineage>
        <taxon>Eukaryota</taxon>
        <taxon>Metazoa</taxon>
        <taxon>Cnidaria</taxon>
        <taxon>Anthozoa</taxon>
        <taxon>Hexacorallia</taxon>
        <taxon>Scleractinia</taxon>
        <taxon>Fungiina</taxon>
        <taxon>Poritidae</taxon>
        <taxon>Porites</taxon>
    </lineage>
</organism>
<feature type="region of interest" description="Disordered" evidence="8">
    <location>
        <begin position="1"/>
        <end position="39"/>
    </location>
</feature>
<dbReference type="InterPro" id="IPR005821">
    <property type="entry name" value="Ion_trans_dom"/>
</dbReference>
<evidence type="ECO:0000256" key="3">
    <source>
        <dbReference type="ARBA" id="ARBA00022692"/>
    </source>
</evidence>
<keyword evidence="7" id="KW-0407">Ion channel</keyword>
<evidence type="ECO:0000313" key="11">
    <source>
        <dbReference type="EMBL" id="CAH3016374.1"/>
    </source>
</evidence>
<proteinExistence type="predicted"/>
<gene>
    <name evidence="11" type="ORF">PEVE_00028817</name>
</gene>
<evidence type="ECO:0000256" key="2">
    <source>
        <dbReference type="ARBA" id="ARBA00022448"/>
    </source>
</evidence>
<feature type="transmembrane region" description="Helical" evidence="9">
    <location>
        <begin position="481"/>
        <end position="503"/>
    </location>
</feature>
<feature type="compositionally biased region" description="Basic and acidic residues" evidence="8">
    <location>
        <begin position="23"/>
        <end position="39"/>
    </location>
</feature>
<dbReference type="Proteomes" id="UP001159427">
    <property type="component" value="Unassembled WGS sequence"/>
</dbReference>
<evidence type="ECO:0000256" key="6">
    <source>
        <dbReference type="ARBA" id="ARBA00023136"/>
    </source>
</evidence>
<evidence type="ECO:0000256" key="8">
    <source>
        <dbReference type="SAM" id="MobiDB-lite"/>
    </source>
</evidence>
<evidence type="ECO:0000256" key="1">
    <source>
        <dbReference type="ARBA" id="ARBA00004141"/>
    </source>
</evidence>
<feature type="transmembrane region" description="Helical" evidence="9">
    <location>
        <begin position="332"/>
        <end position="350"/>
    </location>
</feature>
<keyword evidence="5" id="KW-0406">Ion transport</keyword>
<evidence type="ECO:0000256" key="9">
    <source>
        <dbReference type="SAM" id="Phobius"/>
    </source>
</evidence>
<keyword evidence="2" id="KW-0813">Transport</keyword>
<evidence type="ECO:0000256" key="5">
    <source>
        <dbReference type="ARBA" id="ARBA00023065"/>
    </source>
</evidence>
<evidence type="ECO:0000256" key="7">
    <source>
        <dbReference type="ARBA" id="ARBA00023303"/>
    </source>
</evidence>
<sequence length="989" mass="114158">MAESKEQQAFVVELDEGQDTGSIDEKRAKESSSNERRAKEDIELKRMAWPAETAAAYSGSLLSKVSWEWDEYDDIQRKVTAKAIMNDKDPLLLAVKVTEKLHERAAKEEPNKDDFIELANRVEEFTLRFLDPLTDQKQWREAFALNPGTDVLLDTAIKLNQKKFFDHPIIISIMDEKWHGNRQIAFIPSNLWWLFLNLWCIVDIVLFPLSFSIFLVLGCIATRVEWLRSIFRRRLFYLRDEEFKATSLYQRYKEFFILPYFIFVRDTLSYLALLGLHLALCVEPSQLEFSVLEWAILVFLFGRLLVEIKQVGHLMGGKERKTKLLGNYFRDLWNLFDVTSLVIFFCAILPLRIFTWVEWGTVRHNRALDIAAILYGVNTMLFTFRVFGSILEAFERVGTIQIALFCIIKDAVVVVLHFAVITLAFSSTITKIFAAESTMAGNTVKHSWWEIISQLGLSLLELSDGLSFFQSTDTLSRALIHLLYALFLVMALILLVNMLIALLSNTYQQVQTNSRQEWAFRKAVTIQTYSNYHPIPVPLNIISTIALWFCGKKPRADETEARNKELNLASLWLFCYKLKHKYRLNYGDLFPPLGNLIAMFSLDKLDHVLDDTGNTESMVKQLLYRTFTTQQGCNKALLPTGPKAWDISRHILVEGYLAIKEGSAKYLAPFSPRFPHFEVMIMEGGTTKWFALGVVFKDYTYWLPGRAGGTVGYNTGEKTIWSSNAEGTLTKNSTKGPAACRRGDVVRCTVVFEEKEEIDEQLYKVPVVFTVNGSRVVPEAHDSCIEYSPDTSLYPQIGFYYENTVLAKVDLGCFRVSKRGKITERDCWIVESHNTNDESTEVTEQRLAAQLRAEVGKVNGVIKKIHRYNVIELISLLYKAANVTTCVTTERMGMLKKRKEKRTEEPFGERGIKRNIGTWRKDFNKIEEMRRQNMTFKQRDRERLKRKYRLGERRAMYLSAVLRQNIKASGIKIKRYDEKIFKKSRCRLG</sequence>
<comment type="subcellular location">
    <subcellularLocation>
        <location evidence="1">Membrane</location>
        <topology evidence="1">Multi-pass membrane protein</topology>
    </subcellularLocation>
</comment>
<dbReference type="PRINTS" id="PR01097">
    <property type="entry name" value="TRNSRECEPTRP"/>
</dbReference>
<reference evidence="11 12" key="1">
    <citation type="submission" date="2022-05" db="EMBL/GenBank/DDBJ databases">
        <authorList>
            <consortium name="Genoscope - CEA"/>
            <person name="William W."/>
        </authorList>
    </citation>
    <scope>NUCLEOTIDE SEQUENCE [LARGE SCALE GENOMIC DNA]</scope>
</reference>
<dbReference type="Gene3D" id="2.60.120.920">
    <property type="match status" value="1"/>
</dbReference>
<dbReference type="PANTHER" id="PTHR10117:SF54">
    <property type="entry name" value="TRANSIENT RECEPTOR POTENTIAL-GAMMA PROTEIN"/>
    <property type="match status" value="1"/>
</dbReference>
<dbReference type="EMBL" id="CALNXI010000040">
    <property type="protein sequence ID" value="CAH3016374.1"/>
    <property type="molecule type" value="Genomic_DNA"/>
</dbReference>
<protein>
    <recommendedName>
        <fullName evidence="10">Ion transport domain-containing protein</fullName>
    </recommendedName>
</protein>
<comment type="caution">
    <text evidence="11">The sequence shown here is derived from an EMBL/GenBank/DDBJ whole genome shotgun (WGS) entry which is preliminary data.</text>
</comment>
<dbReference type="PANTHER" id="PTHR10117">
    <property type="entry name" value="TRANSIENT RECEPTOR POTENTIAL CHANNEL"/>
    <property type="match status" value="1"/>
</dbReference>
<dbReference type="Pfam" id="PF00520">
    <property type="entry name" value="Ion_trans"/>
    <property type="match status" value="1"/>
</dbReference>
<dbReference type="InterPro" id="IPR043136">
    <property type="entry name" value="B30.2/SPRY_sf"/>
</dbReference>
<feature type="transmembrane region" description="Helical" evidence="9">
    <location>
        <begin position="257"/>
        <end position="279"/>
    </location>
</feature>